<dbReference type="GO" id="GO:0071470">
    <property type="term" value="P:cellular response to osmotic stress"/>
    <property type="evidence" value="ECO:0007669"/>
    <property type="project" value="EnsemblFungi"/>
</dbReference>
<proteinExistence type="predicted"/>
<dbReference type="STRING" id="1071381.G8C211"/>
<evidence type="ECO:0000313" key="3">
    <source>
        <dbReference type="Proteomes" id="UP000005666"/>
    </source>
</evidence>
<feature type="compositionally biased region" description="Basic and acidic residues" evidence="1">
    <location>
        <begin position="1"/>
        <end position="21"/>
    </location>
</feature>
<dbReference type="GO" id="GO:0034599">
    <property type="term" value="P:cellular response to oxidative stress"/>
    <property type="evidence" value="ECO:0007669"/>
    <property type="project" value="EnsemblFungi"/>
</dbReference>
<dbReference type="GO" id="GO:0007155">
    <property type="term" value="P:cell adhesion"/>
    <property type="evidence" value="ECO:0007669"/>
    <property type="project" value="EnsemblFungi"/>
</dbReference>
<evidence type="ECO:0000256" key="1">
    <source>
        <dbReference type="SAM" id="MobiDB-lite"/>
    </source>
</evidence>
<dbReference type="EMBL" id="HE612871">
    <property type="protein sequence ID" value="CCE66189.1"/>
    <property type="molecule type" value="Genomic_DNA"/>
</dbReference>
<dbReference type="PIRSF" id="PIRSF002590">
    <property type="entry name" value="HSP9/HSP12_fun"/>
    <property type="match status" value="1"/>
</dbReference>
<dbReference type="eggNOG" id="ENOG502S44P">
    <property type="taxonomic scope" value="Eukaryota"/>
</dbReference>
<dbReference type="GO" id="GO:0005886">
    <property type="term" value="C:plasma membrane"/>
    <property type="evidence" value="ECO:0007669"/>
    <property type="project" value="EnsemblFungi"/>
</dbReference>
<dbReference type="Proteomes" id="UP000005666">
    <property type="component" value="Chromosome 16"/>
</dbReference>
<dbReference type="GO" id="GO:0005829">
    <property type="term" value="C:cytosol"/>
    <property type="evidence" value="ECO:0007669"/>
    <property type="project" value="EnsemblFungi"/>
</dbReference>
<keyword evidence="3" id="KW-1185">Reference proteome</keyword>
<reference evidence="2 3" key="1">
    <citation type="journal article" date="2011" name="Proc. Natl. Acad. Sci. U.S.A.">
        <title>Evolutionary erosion of yeast sex chromosomes by mating-type switching accidents.</title>
        <authorList>
            <person name="Gordon J.L."/>
            <person name="Armisen D."/>
            <person name="Proux-Wera E."/>
            <person name="Oheigeartaigh S.S."/>
            <person name="Byrne K.P."/>
            <person name="Wolfe K.H."/>
        </authorList>
    </citation>
    <scope>NUCLEOTIDE SEQUENCE [LARGE SCALE GENOMIC DNA]</scope>
    <source>
        <strain evidence="3">ATCC 24235 / CBS 4417 / NBRC 1672 / NRRL Y-8282 / UCD 70-5</strain>
    </source>
</reference>
<dbReference type="Gene3D" id="6.10.280.100">
    <property type="match status" value="1"/>
</dbReference>
<feature type="region of interest" description="Disordered" evidence="1">
    <location>
        <begin position="1"/>
        <end position="75"/>
    </location>
</feature>
<dbReference type="HOGENOM" id="CLU_102617_1_1_1"/>
<dbReference type="GO" id="GO:0034605">
    <property type="term" value="P:cellular response to heat"/>
    <property type="evidence" value="ECO:0007669"/>
    <property type="project" value="EnsemblFungi"/>
</dbReference>
<dbReference type="Pfam" id="PF04119">
    <property type="entry name" value="HSP9_HSP12"/>
    <property type="match status" value="1"/>
</dbReference>
<sequence length="109" mass="12238">MSDQGRKNFSEQIHEEFKPDSQKSYAEQGKEYISGTADKLQGKMTPNEDKGLAQGAHDSYQQGKSEAQAKETSHDLKQEVNDYYMTAKEKLNEAAKYVSKSMHGDEGSK</sequence>
<evidence type="ECO:0000313" key="2">
    <source>
        <dbReference type="EMBL" id="CCE66189.1"/>
    </source>
</evidence>
<dbReference type="GO" id="GO:0008289">
    <property type="term" value="F:lipid binding"/>
    <property type="evidence" value="ECO:0007669"/>
    <property type="project" value="EnsemblFungi"/>
</dbReference>
<gene>
    <name evidence="2" type="primary">TPHA0P00310</name>
    <name evidence="2" type="ordered locus">TPHA_0P00310</name>
</gene>
<protein>
    <submittedName>
        <fullName evidence="2">Uncharacterized protein</fullName>
    </submittedName>
</protein>
<dbReference type="KEGG" id="tpf:TPHA_0P00310"/>
<accession>G8C211</accession>
<dbReference type="AlphaFoldDB" id="G8C211"/>
<dbReference type="GO" id="GO:0007009">
    <property type="term" value="P:plasma membrane organization"/>
    <property type="evidence" value="ECO:0007669"/>
    <property type="project" value="EnsemblFungi"/>
</dbReference>
<dbReference type="InterPro" id="IPR007250">
    <property type="entry name" value="HSP9_HSP12"/>
</dbReference>
<dbReference type="GeneID" id="11530814"/>
<dbReference type="OrthoDB" id="2348401at2759"/>
<dbReference type="RefSeq" id="XP_003688623.1">
    <property type="nucleotide sequence ID" value="XM_003688575.1"/>
</dbReference>
<organism evidence="2 3">
    <name type="scientific">Tetrapisispora phaffii (strain ATCC 24235 / CBS 4417 / NBRC 1672 / NRRL Y-8282 / UCD 70-5)</name>
    <name type="common">Yeast</name>
    <name type="synonym">Fabospora phaffii</name>
    <dbReference type="NCBI Taxonomy" id="1071381"/>
    <lineage>
        <taxon>Eukaryota</taxon>
        <taxon>Fungi</taxon>
        <taxon>Dikarya</taxon>
        <taxon>Ascomycota</taxon>
        <taxon>Saccharomycotina</taxon>
        <taxon>Saccharomycetes</taxon>
        <taxon>Saccharomycetales</taxon>
        <taxon>Saccharomycetaceae</taxon>
        <taxon>Tetrapisispora</taxon>
    </lineage>
</organism>
<dbReference type="GO" id="GO:0005768">
    <property type="term" value="C:endosome"/>
    <property type="evidence" value="ECO:0007669"/>
    <property type="project" value="EnsemblFungi"/>
</dbReference>
<name>G8C211_TETPH</name>
<dbReference type="OMA" id="NKGVFQG"/>